<accession>A0A225UXX7</accession>
<evidence type="ECO:0008006" key="3">
    <source>
        <dbReference type="Google" id="ProtNLM"/>
    </source>
</evidence>
<reference evidence="2" key="1">
    <citation type="submission" date="2017-03" db="EMBL/GenBank/DDBJ databases">
        <title>Phytopthora megakarya and P. palmivora, two closely related causual agents of cacao black pod achieved similar genome size and gene model numbers by different mechanisms.</title>
        <authorList>
            <person name="Ali S."/>
            <person name="Shao J."/>
            <person name="Larry D.J."/>
            <person name="Kronmiller B."/>
            <person name="Shen D."/>
            <person name="Strem M.D."/>
            <person name="Melnick R.L."/>
            <person name="Guiltinan M.J."/>
            <person name="Tyler B.M."/>
            <person name="Meinhardt L.W."/>
            <person name="Bailey B.A."/>
        </authorList>
    </citation>
    <scope>NUCLEOTIDE SEQUENCE [LARGE SCALE GENOMIC DNA]</scope>
    <source>
        <strain evidence="2">zdho120</strain>
    </source>
</reference>
<organism evidence="1 2">
    <name type="scientific">Phytophthora megakarya</name>
    <dbReference type="NCBI Taxonomy" id="4795"/>
    <lineage>
        <taxon>Eukaryota</taxon>
        <taxon>Sar</taxon>
        <taxon>Stramenopiles</taxon>
        <taxon>Oomycota</taxon>
        <taxon>Peronosporomycetes</taxon>
        <taxon>Peronosporales</taxon>
        <taxon>Peronosporaceae</taxon>
        <taxon>Phytophthora</taxon>
    </lineage>
</organism>
<name>A0A225UXX7_9STRA</name>
<protein>
    <recommendedName>
        <fullName evidence="3">Core-binding (CB) domain-containing protein</fullName>
    </recommendedName>
</protein>
<evidence type="ECO:0000313" key="1">
    <source>
        <dbReference type="EMBL" id="OWY97843.1"/>
    </source>
</evidence>
<sequence>MSDGSVPDTSALEADVKGIRYARISRDTRKSNINGIKKWIRQELAQVDRNTARFFYERGDLNLAKFKPAVFEKFLSYKRAQAQSATLSGYRSAIKDLYRLKRIPMPDEYGDDMKRFFSGIKRMEAELNHTNSPRNSGKQPLTYSLCKSLCEATLKRNDSGFSHLFLTTQWNLMCRSVSVQTFQTQHLVTKDDSVGAVCFKMKTNQGGSGPRDPRHLYATLISPSTC</sequence>
<dbReference type="EMBL" id="NBNE01010012">
    <property type="protein sequence ID" value="OWY97843.1"/>
    <property type="molecule type" value="Genomic_DNA"/>
</dbReference>
<comment type="caution">
    <text evidence="1">The sequence shown here is derived from an EMBL/GenBank/DDBJ whole genome shotgun (WGS) entry which is preliminary data.</text>
</comment>
<dbReference type="OrthoDB" id="77432at2759"/>
<proteinExistence type="predicted"/>
<dbReference type="Proteomes" id="UP000198211">
    <property type="component" value="Unassembled WGS sequence"/>
</dbReference>
<keyword evidence="2" id="KW-1185">Reference proteome</keyword>
<dbReference type="AlphaFoldDB" id="A0A225UXX7"/>
<evidence type="ECO:0000313" key="2">
    <source>
        <dbReference type="Proteomes" id="UP000198211"/>
    </source>
</evidence>
<gene>
    <name evidence="1" type="ORF">PHMEG_00031525</name>
</gene>